<feature type="compositionally biased region" description="Pro residues" evidence="1">
    <location>
        <begin position="116"/>
        <end position="133"/>
    </location>
</feature>
<dbReference type="EnsemblPlants" id="OMERI08G18610.1">
    <property type="protein sequence ID" value="OMERI08G18610.1"/>
    <property type="gene ID" value="OMERI08G18610"/>
</dbReference>
<reference evidence="2" key="2">
    <citation type="submission" date="2018-05" db="EMBL/GenBank/DDBJ databases">
        <title>OmerRS3 (Oryza meridionalis Reference Sequence Version 3).</title>
        <authorList>
            <person name="Zhang J."/>
            <person name="Kudrna D."/>
            <person name="Lee S."/>
            <person name="Talag J."/>
            <person name="Welchert J."/>
            <person name="Wing R.A."/>
        </authorList>
    </citation>
    <scope>NUCLEOTIDE SEQUENCE [LARGE SCALE GENOMIC DNA]</scope>
    <source>
        <strain evidence="2">cv. OR44</strain>
    </source>
</reference>
<organism evidence="2">
    <name type="scientific">Oryza meridionalis</name>
    <dbReference type="NCBI Taxonomy" id="40149"/>
    <lineage>
        <taxon>Eukaryota</taxon>
        <taxon>Viridiplantae</taxon>
        <taxon>Streptophyta</taxon>
        <taxon>Embryophyta</taxon>
        <taxon>Tracheophyta</taxon>
        <taxon>Spermatophyta</taxon>
        <taxon>Magnoliopsida</taxon>
        <taxon>Liliopsida</taxon>
        <taxon>Poales</taxon>
        <taxon>Poaceae</taxon>
        <taxon>BOP clade</taxon>
        <taxon>Oryzoideae</taxon>
        <taxon>Oryzeae</taxon>
        <taxon>Oryzinae</taxon>
        <taxon>Oryza</taxon>
    </lineage>
</organism>
<proteinExistence type="predicted"/>
<dbReference type="Proteomes" id="UP000008021">
    <property type="component" value="Chromosome 8"/>
</dbReference>
<evidence type="ECO:0000313" key="3">
    <source>
        <dbReference type="Proteomes" id="UP000008021"/>
    </source>
</evidence>
<feature type="region of interest" description="Disordered" evidence="1">
    <location>
        <begin position="113"/>
        <end position="163"/>
    </location>
</feature>
<evidence type="ECO:0000313" key="2">
    <source>
        <dbReference type="EnsemblPlants" id="OMERI08G18610.1"/>
    </source>
</evidence>
<name>A0A0E0EP41_9ORYZ</name>
<dbReference type="Gramene" id="OMERI08G18610.1">
    <property type="protein sequence ID" value="OMERI08G18610.1"/>
    <property type="gene ID" value="OMERI08G18610"/>
</dbReference>
<keyword evidence="3" id="KW-1185">Reference proteome</keyword>
<dbReference type="AlphaFoldDB" id="A0A0E0EP41"/>
<feature type="compositionally biased region" description="Basic and acidic residues" evidence="1">
    <location>
        <begin position="154"/>
        <end position="163"/>
    </location>
</feature>
<reference evidence="2" key="1">
    <citation type="submission" date="2015-04" db="UniProtKB">
        <authorList>
            <consortium name="EnsemblPlants"/>
        </authorList>
    </citation>
    <scope>IDENTIFICATION</scope>
</reference>
<dbReference type="HOGENOM" id="CLU_1505828_0_0_1"/>
<protein>
    <submittedName>
        <fullName evidence="2">Uncharacterized protein</fullName>
    </submittedName>
</protein>
<accession>A0A0E0EP41</accession>
<evidence type="ECO:0000256" key="1">
    <source>
        <dbReference type="SAM" id="MobiDB-lite"/>
    </source>
</evidence>
<sequence length="163" mass="18240">MGPTRQCHDLLKSLSFLFFPFFFSRTLGVGGGWRREEPAAVFGFDVFSTPVSRPLAEYAGRRHAGRRVREHRAANAACTTIETRHNATSCATHDACPSAHHKPLLAGKQRIRSLPPIRPPLPTYGPELQPPLHPETTLPSRRSASWPGRRRALREKASKENNK</sequence>